<feature type="region of interest" description="Disordered" evidence="1">
    <location>
        <begin position="245"/>
        <end position="274"/>
    </location>
</feature>
<evidence type="ECO:0000313" key="2">
    <source>
        <dbReference type="EMBL" id="GIL45887.1"/>
    </source>
</evidence>
<proteinExistence type="predicted"/>
<evidence type="ECO:0000313" key="3">
    <source>
        <dbReference type="Proteomes" id="UP000747399"/>
    </source>
</evidence>
<feature type="region of interest" description="Disordered" evidence="1">
    <location>
        <begin position="292"/>
        <end position="354"/>
    </location>
</feature>
<evidence type="ECO:0000256" key="1">
    <source>
        <dbReference type="SAM" id="MobiDB-lite"/>
    </source>
</evidence>
<sequence>MVDSLVPELELSAWEGQLSDLEVPGSFSGSISSVDERRPRIIAAAAGPLLPDGSNRRRRLFIVEPLGMWVKDGPINTENLGLKAPATAHGQILGTPAIEQFRDNAPSVRPLGQGVPLPRSNVVGTEPCCRPYNPSGQIPAVSGPQHLGPAGDADAHLHLPPPPPPQYQQVQQQPPRLHEFTAVQRRPPVVLDATHSGSCEGPAAGFPGPIRRLASAPAAAATKGVFTPQQSVVATARFQPYAAGRYFPTPARSPPPGGDLGSSRLVGGSQNQNQNQQAVPAGLHLIMPPAAVSQRRRDSDDGPTDTRHGAMQHPTARMRDGGSLPQLVQVQQHQHYQQHQHNHSQQQRYQHQQQGHVFLRDGAAMALWHKWVAGEEVPLEGSGSGNGGGGGDGARNTLSSGGSGSGNRSRGVNGVMPLAGSGGPMRFPSEVAASETILEAVASHPVHSSTHELLPSPPVTAAAIAAAAAAAMAVPSPYNFQHPQLMHLQQQQQQQQQHGPLQRSLSDQVPRGWTSGCEEVWAEAFGTPGPQQGLPLPLPHVQPQQANPGVVVGWGPGPDGHMVWPPPLPEPAPHP</sequence>
<dbReference type="Proteomes" id="UP000747399">
    <property type="component" value="Unassembled WGS sequence"/>
</dbReference>
<feature type="region of interest" description="Disordered" evidence="1">
    <location>
        <begin position="379"/>
        <end position="417"/>
    </location>
</feature>
<feature type="compositionally biased region" description="Low complexity" evidence="1">
    <location>
        <begin position="326"/>
        <end position="335"/>
    </location>
</feature>
<feature type="compositionally biased region" description="Low complexity" evidence="1">
    <location>
        <begin position="406"/>
        <end position="415"/>
    </location>
</feature>
<feature type="compositionally biased region" description="Low complexity" evidence="1">
    <location>
        <begin position="486"/>
        <end position="502"/>
    </location>
</feature>
<feature type="region of interest" description="Disordered" evidence="1">
    <location>
        <begin position="486"/>
        <end position="510"/>
    </location>
</feature>
<dbReference type="EMBL" id="BNCO01000003">
    <property type="protein sequence ID" value="GIL45887.1"/>
    <property type="molecule type" value="Genomic_DNA"/>
</dbReference>
<name>A0A8J4ET93_9CHLO</name>
<accession>A0A8J4ET93</accession>
<gene>
    <name evidence="2" type="ORF">Vafri_3013</name>
</gene>
<keyword evidence="3" id="KW-1185">Reference proteome</keyword>
<organism evidence="2 3">
    <name type="scientific">Volvox africanus</name>
    <dbReference type="NCBI Taxonomy" id="51714"/>
    <lineage>
        <taxon>Eukaryota</taxon>
        <taxon>Viridiplantae</taxon>
        <taxon>Chlorophyta</taxon>
        <taxon>core chlorophytes</taxon>
        <taxon>Chlorophyceae</taxon>
        <taxon>CS clade</taxon>
        <taxon>Chlamydomonadales</taxon>
        <taxon>Volvocaceae</taxon>
        <taxon>Volvox</taxon>
    </lineage>
</organism>
<reference evidence="2" key="1">
    <citation type="journal article" date="2021" name="Proc. Natl. Acad. Sci. U.S.A.">
        <title>Three genomes in the algal genus Volvox reveal the fate of a haploid sex-determining region after a transition to homothallism.</title>
        <authorList>
            <person name="Yamamoto K."/>
            <person name="Hamaji T."/>
            <person name="Kawai-Toyooka H."/>
            <person name="Matsuzaki R."/>
            <person name="Takahashi F."/>
            <person name="Nishimura Y."/>
            <person name="Kawachi M."/>
            <person name="Noguchi H."/>
            <person name="Minakuchi Y."/>
            <person name="Umen J.G."/>
            <person name="Toyoda A."/>
            <person name="Nozaki H."/>
        </authorList>
    </citation>
    <scope>NUCLEOTIDE SEQUENCE</scope>
    <source>
        <strain evidence="2">NIES-3780</strain>
    </source>
</reference>
<dbReference type="AlphaFoldDB" id="A0A8J4ET93"/>
<comment type="caution">
    <text evidence="2">The sequence shown here is derived from an EMBL/GenBank/DDBJ whole genome shotgun (WGS) entry which is preliminary data.</text>
</comment>
<feature type="compositionally biased region" description="Low complexity" evidence="1">
    <location>
        <begin position="343"/>
        <end position="354"/>
    </location>
</feature>
<protein>
    <submittedName>
        <fullName evidence="2">Uncharacterized protein</fullName>
    </submittedName>
</protein>
<feature type="compositionally biased region" description="Basic and acidic residues" evidence="1">
    <location>
        <begin position="295"/>
        <end position="308"/>
    </location>
</feature>
<feature type="compositionally biased region" description="Gly residues" evidence="1">
    <location>
        <begin position="382"/>
        <end position="393"/>
    </location>
</feature>